<organism evidence="1">
    <name type="scientific">uncultured Eubacteriales bacterium</name>
    <dbReference type="NCBI Taxonomy" id="172733"/>
    <lineage>
        <taxon>Bacteria</taxon>
        <taxon>Bacillati</taxon>
        <taxon>Bacillota</taxon>
        <taxon>Clostridia</taxon>
        <taxon>Eubacteriales</taxon>
        <taxon>environmental samples</taxon>
    </lineage>
</organism>
<protein>
    <submittedName>
        <fullName evidence="1">Uncharacterized protein</fullName>
    </submittedName>
</protein>
<dbReference type="EMBL" id="FLUN01000001">
    <property type="protein sequence ID" value="SBV93955.1"/>
    <property type="molecule type" value="Genomic_DNA"/>
</dbReference>
<sequence length="108" mass="12513">MPYHLATPHDCGVLKQRTGADAPALCLKLYGVDDGTRTRDNWNHNPVLYQLNYIHHIRGRREKKFFGTPRGTRTPGLLLRRQLLYPPELLARIGHRRTAPQRHRRVSG</sequence>
<dbReference type="AlphaFoldDB" id="A0A212J469"/>
<accession>A0A212J469</accession>
<gene>
    <name evidence="1" type="ORF">KL86CLO1_10448</name>
</gene>
<dbReference type="AntiFam" id="ANF00012">
    <property type="entry name" value="tRNA translation"/>
</dbReference>
<proteinExistence type="predicted"/>
<name>A0A212J469_9FIRM</name>
<reference evidence="1" key="1">
    <citation type="submission" date="2016-04" db="EMBL/GenBank/DDBJ databases">
        <authorList>
            <person name="Evans L.H."/>
            <person name="Alamgir A."/>
            <person name="Owens N."/>
            <person name="Weber N.D."/>
            <person name="Virtaneva K."/>
            <person name="Barbian K."/>
            <person name="Babar A."/>
            <person name="Rosenke K."/>
        </authorList>
    </citation>
    <scope>NUCLEOTIDE SEQUENCE</scope>
    <source>
        <strain evidence="1">86</strain>
    </source>
</reference>
<evidence type="ECO:0000313" key="1">
    <source>
        <dbReference type="EMBL" id="SBV93955.1"/>
    </source>
</evidence>